<dbReference type="eggNOG" id="arCOG03765">
    <property type="taxonomic scope" value="Archaea"/>
</dbReference>
<evidence type="ECO:0000313" key="1">
    <source>
        <dbReference type="EMBL" id="ADY00555.1"/>
    </source>
</evidence>
<dbReference type="GeneID" id="10287994"/>
<organism evidence="1 2">
    <name type="scientific">Vulcanisaeta moutnovskia (strain 768-28)</name>
    <dbReference type="NCBI Taxonomy" id="985053"/>
    <lineage>
        <taxon>Archaea</taxon>
        <taxon>Thermoproteota</taxon>
        <taxon>Thermoprotei</taxon>
        <taxon>Thermoproteales</taxon>
        <taxon>Thermoproteaceae</taxon>
        <taxon>Vulcanisaeta</taxon>
    </lineage>
</organism>
<keyword evidence="2" id="KW-1185">Reference proteome</keyword>
<sequence>MARDNPEKETEEVYSRTTIMVPKNIASELSRVAKTRGRTLFYIAGEGLKLTTELIRDGFEPSDLIYFWRLYKILSSMDVIPMPMKLIEEVCGHIMSVLIDFSKSDKISGELREGASKAMNDLWSIYEKYGHQVGALVRMEFENLEELLEAISRISRLLAVRHIEVKKLSPNTIELMAIGPSGTTDIGNKALLSFIRGFVAQYDYEVVSEEAKANVLRVVLQKKV</sequence>
<dbReference type="KEGG" id="vmo:VMUT_0342"/>
<dbReference type="STRING" id="985053.VMUT_0342"/>
<dbReference type="Proteomes" id="UP000007485">
    <property type="component" value="Chromosome"/>
</dbReference>
<dbReference type="AlphaFoldDB" id="F0QTT9"/>
<dbReference type="HOGENOM" id="CLU_1381467_0_0_2"/>
<dbReference type="OrthoDB" id="25845at2157"/>
<protein>
    <submittedName>
        <fullName evidence="1">Uncharacterized protein</fullName>
    </submittedName>
</protein>
<name>F0QTT9_VULM7</name>
<gene>
    <name evidence="1" type="ordered locus">VMUT_0342</name>
</gene>
<reference evidence="1 2" key="1">
    <citation type="journal article" date="2011" name="J. Bacteriol.">
        <title>Complete genome sequence of 'Vulcanisaeta moutnovskia' strain 768-28, a novel member of the hyperthermophilic crenarchaeal genus vulcanisaeta.</title>
        <authorList>
            <person name="Gumerov V.M."/>
            <person name="Mardanov A.V."/>
            <person name="Beletsky A.V."/>
            <person name="Prokofeva M.I."/>
            <person name="Bonch-Osmolovskaya E.A."/>
            <person name="Ravin N.V."/>
            <person name="Skryabin K.G."/>
        </authorList>
    </citation>
    <scope>NUCLEOTIDE SEQUENCE [LARGE SCALE GENOMIC DNA]</scope>
    <source>
        <strain evidence="1 2">768-28</strain>
    </source>
</reference>
<dbReference type="RefSeq" id="WP_013603718.1">
    <property type="nucleotide sequence ID" value="NC_015151.1"/>
</dbReference>
<accession>F0QTT9</accession>
<proteinExistence type="predicted"/>
<dbReference type="EMBL" id="CP002529">
    <property type="protein sequence ID" value="ADY00555.1"/>
    <property type="molecule type" value="Genomic_DNA"/>
</dbReference>
<evidence type="ECO:0000313" key="2">
    <source>
        <dbReference type="Proteomes" id="UP000007485"/>
    </source>
</evidence>